<dbReference type="SUPFAM" id="SSF53850">
    <property type="entry name" value="Periplasmic binding protein-like II"/>
    <property type="match status" value="1"/>
</dbReference>
<evidence type="ECO:0000256" key="4">
    <source>
        <dbReference type="SAM" id="Phobius"/>
    </source>
</evidence>
<accession>A0A7C5L675</accession>
<dbReference type="Gene3D" id="3.10.105.10">
    <property type="entry name" value="Dipeptide-binding Protein, Domain 3"/>
    <property type="match status" value="1"/>
</dbReference>
<comment type="caution">
    <text evidence="6">The sequence shown here is derived from an EMBL/GenBank/DDBJ whole genome shotgun (WGS) entry which is preliminary data.</text>
</comment>
<name>A0A7C5L675_CALS0</name>
<dbReference type="AlphaFoldDB" id="A0A7C5L675"/>
<dbReference type="PANTHER" id="PTHR30290:SF9">
    <property type="entry name" value="OLIGOPEPTIDE-BINDING PROTEIN APPA"/>
    <property type="match status" value="1"/>
</dbReference>
<dbReference type="InterPro" id="IPR039424">
    <property type="entry name" value="SBP_5"/>
</dbReference>
<dbReference type="InterPro" id="IPR023765">
    <property type="entry name" value="SBP_5_CS"/>
</dbReference>
<dbReference type="Pfam" id="PF00496">
    <property type="entry name" value="SBP_bac_5"/>
    <property type="match status" value="1"/>
</dbReference>
<evidence type="ECO:0000256" key="3">
    <source>
        <dbReference type="ARBA" id="ARBA00022729"/>
    </source>
</evidence>
<gene>
    <name evidence="6" type="ORF">ENM11_00095</name>
</gene>
<evidence type="ECO:0000256" key="2">
    <source>
        <dbReference type="ARBA" id="ARBA00022448"/>
    </source>
</evidence>
<keyword evidence="3" id="KW-0732">Signal</keyword>
<keyword evidence="4" id="KW-0812">Transmembrane</keyword>
<feature type="domain" description="Solute-binding protein family 5" evidence="5">
    <location>
        <begin position="83"/>
        <end position="446"/>
    </location>
</feature>
<dbReference type="PROSITE" id="PS01040">
    <property type="entry name" value="SBP_BACTERIAL_5"/>
    <property type="match status" value="1"/>
</dbReference>
<evidence type="ECO:0000256" key="1">
    <source>
        <dbReference type="ARBA" id="ARBA00005695"/>
    </source>
</evidence>
<dbReference type="PANTHER" id="PTHR30290">
    <property type="entry name" value="PERIPLASMIC BINDING COMPONENT OF ABC TRANSPORTER"/>
    <property type="match status" value="1"/>
</dbReference>
<protein>
    <submittedName>
        <fullName evidence="6">ABC transporter substrate-binding protein</fullName>
    </submittedName>
</protein>
<dbReference type="GO" id="GO:0043190">
    <property type="term" value="C:ATP-binding cassette (ABC) transporter complex"/>
    <property type="evidence" value="ECO:0007669"/>
    <property type="project" value="InterPro"/>
</dbReference>
<evidence type="ECO:0000259" key="5">
    <source>
        <dbReference type="Pfam" id="PF00496"/>
    </source>
</evidence>
<evidence type="ECO:0000313" key="6">
    <source>
        <dbReference type="EMBL" id="HHK67545.1"/>
    </source>
</evidence>
<dbReference type="EMBL" id="DRWN01000003">
    <property type="protein sequence ID" value="HHK67545.1"/>
    <property type="molecule type" value="Genomic_DNA"/>
</dbReference>
<dbReference type="Gene3D" id="3.90.76.10">
    <property type="entry name" value="Dipeptide-binding Protein, Domain 1"/>
    <property type="match status" value="1"/>
</dbReference>
<reference evidence="6" key="1">
    <citation type="journal article" date="2020" name="mSystems">
        <title>Genome- and Community-Level Interaction Insights into Carbon Utilization and Element Cycling Functions of Hydrothermarchaeota in Hydrothermal Sediment.</title>
        <authorList>
            <person name="Zhou Z."/>
            <person name="Liu Y."/>
            <person name="Xu W."/>
            <person name="Pan J."/>
            <person name="Luo Z.H."/>
            <person name="Li M."/>
        </authorList>
    </citation>
    <scope>NUCLEOTIDE SEQUENCE [LARGE SCALE GENOMIC DNA]</scope>
    <source>
        <strain evidence="6">SpSt-1056</strain>
    </source>
</reference>
<keyword evidence="2" id="KW-0813">Transport</keyword>
<sequence length="528" mass="59309">MKSVNAITKIQAVVVAVVVIAAGLGATLFLTQTPTQPTLERIRIAIGIEPDTLDPTAQTTTLIANIMYYMYDTLVRIQDPEGKVVPGLAESWTVSPDGLTYTFNLRRGVKFHDGSTLNANVVKQNFDRMLDPKTRSPQRGVVGHTRIDKVTVINDYTVEIKLKEPFAPFLRGLASVHSAMISPTALQKYGTGLVDEPSGSGPFKFVKWNRGESLILERFDEYWDQKATIKELVFRFMPEAASREAALLAGDVDIAVLPPASDISKLKQDAKVKVYTPPTQRIIFIALNTQWGPLKDVRVRQALNYAVDKNAIVEKVVFGLARPAVAPLPEFLIKNTKVGFYDYNPSKAKQLLAEAGYANGFKITIIHPVGRYIQDKQVAEAVQAYLREVGVEVELKTADWPTFVASVAQKTLEEQIQSHQAVLLGWGYWLYDPHPQLYGQFHSSQWPKNGLAPSFYKNPRVDELLDQAAKTVDEEKRTQMYIELSKLIWEDAPWIFLHVQSYFIVARADIKDLTMQNNEMFFVTYAKV</sequence>
<dbReference type="GO" id="GO:1904680">
    <property type="term" value="F:peptide transmembrane transporter activity"/>
    <property type="evidence" value="ECO:0007669"/>
    <property type="project" value="TreeGrafter"/>
</dbReference>
<dbReference type="GO" id="GO:0042597">
    <property type="term" value="C:periplasmic space"/>
    <property type="evidence" value="ECO:0007669"/>
    <property type="project" value="UniProtKB-ARBA"/>
</dbReference>
<dbReference type="PIRSF" id="PIRSF002741">
    <property type="entry name" value="MppA"/>
    <property type="match status" value="1"/>
</dbReference>
<dbReference type="InterPro" id="IPR000914">
    <property type="entry name" value="SBP_5_dom"/>
</dbReference>
<dbReference type="InterPro" id="IPR030678">
    <property type="entry name" value="Peptide/Ni-bd"/>
</dbReference>
<keyword evidence="4" id="KW-0472">Membrane</keyword>
<feature type="transmembrane region" description="Helical" evidence="4">
    <location>
        <begin position="12"/>
        <end position="31"/>
    </location>
</feature>
<dbReference type="Gene3D" id="3.40.190.10">
    <property type="entry name" value="Periplasmic binding protein-like II"/>
    <property type="match status" value="1"/>
</dbReference>
<organism evidence="6">
    <name type="scientific">Caldiarchaeum subterraneum</name>
    <dbReference type="NCBI Taxonomy" id="311458"/>
    <lineage>
        <taxon>Archaea</taxon>
        <taxon>Nitrososphaerota</taxon>
        <taxon>Candidatus Caldarchaeales</taxon>
        <taxon>Candidatus Caldarchaeaceae</taxon>
        <taxon>Candidatus Caldarchaeum</taxon>
    </lineage>
</organism>
<proteinExistence type="inferred from homology"/>
<keyword evidence="4" id="KW-1133">Transmembrane helix</keyword>
<comment type="similarity">
    <text evidence="1">Belongs to the bacterial solute-binding protein 5 family.</text>
</comment>
<dbReference type="GO" id="GO:0015833">
    <property type="term" value="P:peptide transport"/>
    <property type="evidence" value="ECO:0007669"/>
    <property type="project" value="TreeGrafter"/>
</dbReference>